<evidence type="ECO:0000313" key="2">
    <source>
        <dbReference type="Proteomes" id="UP000035763"/>
    </source>
</evidence>
<evidence type="ECO:0000313" key="1">
    <source>
        <dbReference type="EMBL" id="CCH71665.1"/>
    </source>
</evidence>
<name>W6JTB8_9MICO</name>
<keyword evidence="2" id="KW-1185">Reference proteome</keyword>
<dbReference type="OrthoDB" id="361945at2"/>
<protein>
    <submittedName>
        <fullName evidence="1">Uncharacterized protein</fullName>
    </submittedName>
</protein>
<dbReference type="AlphaFoldDB" id="W6JTB8"/>
<proteinExistence type="predicted"/>
<dbReference type="STRING" id="1193182.BN11_1020005"/>
<accession>W6JTB8</accession>
<organism evidence="1 2">
    <name type="scientific">Nostocoides australiense Ben110</name>
    <dbReference type="NCBI Taxonomy" id="1193182"/>
    <lineage>
        <taxon>Bacteria</taxon>
        <taxon>Bacillati</taxon>
        <taxon>Actinomycetota</taxon>
        <taxon>Actinomycetes</taxon>
        <taxon>Micrococcales</taxon>
        <taxon>Intrasporangiaceae</taxon>
        <taxon>Nostocoides</taxon>
    </lineage>
</organism>
<dbReference type="Proteomes" id="UP000035763">
    <property type="component" value="Unassembled WGS sequence"/>
</dbReference>
<reference evidence="1 2" key="1">
    <citation type="journal article" date="2013" name="ISME J.">
        <title>A metabolic model for members of the genus Tetrasphaera involved in enhanced biological phosphorus removal.</title>
        <authorList>
            <person name="Kristiansen R."/>
            <person name="Nguyen H.T.T."/>
            <person name="Saunders A.M."/>
            <person name="Nielsen J.L."/>
            <person name="Wimmer R."/>
            <person name="Le V.Q."/>
            <person name="McIlroy S.J."/>
            <person name="Petrovski S."/>
            <person name="Seviour R.J."/>
            <person name="Calteau A."/>
            <person name="Nielsen K.L."/>
            <person name="Nielsen P.H."/>
        </authorList>
    </citation>
    <scope>NUCLEOTIDE SEQUENCE [LARGE SCALE GENOMIC DNA]</scope>
    <source>
        <strain evidence="1 2">Ben110</strain>
    </source>
</reference>
<dbReference type="EMBL" id="CAJA01000005">
    <property type="protein sequence ID" value="CCH71665.1"/>
    <property type="molecule type" value="Genomic_DNA"/>
</dbReference>
<comment type="caution">
    <text evidence="1">The sequence shown here is derived from an EMBL/GenBank/DDBJ whole genome shotgun (WGS) entry which is preliminary data.</text>
</comment>
<gene>
    <name evidence="1" type="ORF">BN11_1020005</name>
</gene>
<dbReference type="RefSeq" id="WP_048696458.1">
    <property type="nucleotide sequence ID" value="NZ_HG764815.1"/>
</dbReference>
<sequence length="101" mass="10995">MNPAVSPLAARLPTPATVARWWVSVTAFDAILGGEWASFAFDPEWGEKEHCATYRSGSGDDASVTFTARGAFLRGFDHECALSPWGRDGVRSTPEFSRACR</sequence>